<dbReference type="Pfam" id="PF02080">
    <property type="entry name" value="TrkA_C"/>
    <property type="match status" value="2"/>
</dbReference>
<keyword evidence="4" id="KW-0630">Potassium</keyword>
<evidence type="ECO:0000313" key="10">
    <source>
        <dbReference type="Proteomes" id="UP001481872"/>
    </source>
</evidence>
<dbReference type="PROSITE" id="PS51202">
    <property type="entry name" value="RCK_C"/>
    <property type="match status" value="2"/>
</dbReference>
<dbReference type="InterPro" id="IPR036291">
    <property type="entry name" value="NAD(P)-bd_dom_sf"/>
</dbReference>
<dbReference type="Gene3D" id="3.40.50.720">
    <property type="entry name" value="NAD(P)-binding Rossmann-like Domain"/>
    <property type="match status" value="2"/>
</dbReference>
<dbReference type="InterPro" id="IPR003148">
    <property type="entry name" value="RCK_N"/>
</dbReference>
<feature type="domain" description="RCK N-terminal" evidence="7">
    <location>
        <begin position="1"/>
        <end position="120"/>
    </location>
</feature>
<keyword evidence="3" id="KW-0633">Potassium transport</keyword>
<dbReference type="InterPro" id="IPR050721">
    <property type="entry name" value="Trk_Ktr_HKT_K-transport"/>
</dbReference>
<evidence type="ECO:0000256" key="5">
    <source>
        <dbReference type="ARBA" id="ARBA00023027"/>
    </source>
</evidence>
<evidence type="ECO:0000259" key="7">
    <source>
        <dbReference type="PROSITE" id="PS51201"/>
    </source>
</evidence>
<evidence type="ECO:0000313" key="9">
    <source>
        <dbReference type="EMBL" id="MEQ3353770.1"/>
    </source>
</evidence>
<feature type="domain" description="RCK C-terminal" evidence="8">
    <location>
        <begin position="364"/>
        <end position="446"/>
    </location>
</feature>
<organism evidence="9 10">
    <name type="scientific">Aedoeadaptatus acetigenes</name>
    <dbReference type="NCBI Taxonomy" id="2981723"/>
    <lineage>
        <taxon>Bacteria</taxon>
        <taxon>Bacillati</taxon>
        <taxon>Bacillota</taxon>
        <taxon>Tissierellia</taxon>
        <taxon>Tissierellales</taxon>
        <taxon>Peptoniphilaceae</taxon>
        <taxon>Aedoeadaptatus</taxon>
    </lineage>
</organism>
<dbReference type="InterPro" id="IPR006036">
    <property type="entry name" value="K_uptake_TrkA"/>
</dbReference>
<keyword evidence="10" id="KW-1185">Reference proteome</keyword>
<dbReference type="NCBIfam" id="NF007041">
    <property type="entry name" value="PRK09496.3-4"/>
    <property type="match status" value="1"/>
</dbReference>
<protein>
    <recommendedName>
        <fullName evidence="1">Trk system potassium uptake protein TrkA</fullName>
    </recommendedName>
</protein>
<evidence type="ECO:0000256" key="6">
    <source>
        <dbReference type="ARBA" id="ARBA00023065"/>
    </source>
</evidence>
<dbReference type="Gene3D" id="3.30.70.1450">
    <property type="entry name" value="Regulator of K+ conductance, C-terminal domain"/>
    <property type="match status" value="2"/>
</dbReference>
<gene>
    <name evidence="9" type="primary">trkA</name>
    <name evidence="9" type="ORF">AAA081_05565</name>
</gene>
<dbReference type="PRINTS" id="PR00335">
    <property type="entry name" value="KUPTAKETRKA"/>
</dbReference>
<keyword evidence="5" id="KW-0520">NAD</keyword>
<reference evidence="9 10" key="1">
    <citation type="submission" date="2024-04" db="EMBL/GenBank/DDBJ databases">
        <title>Human intestinal bacterial collection.</title>
        <authorList>
            <person name="Pauvert C."/>
            <person name="Hitch T.C.A."/>
            <person name="Clavel T."/>
        </authorList>
    </citation>
    <scope>NUCLEOTIDE SEQUENCE [LARGE SCALE GENOMIC DNA]</scope>
    <source>
        <strain evidence="9 10">CLA-SR-H026</strain>
    </source>
</reference>
<proteinExistence type="predicted"/>
<evidence type="ECO:0000256" key="4">
    <source>
        <dbReference type="ARBA" id="ARBA00022958"/>
    </source>
</evidence>
<dbReference type="SUPFAM" id="SSF51735">
    <property type="entry name" value="NAD(P)-binding Rossmann-fold domains"/>
    <property type="match status" value="2"/>
</dbReference>
<dbReference type="InterPro" id="IPR006037">
    <property type="entry name" value="RCK_C"/>
</dbReference>
<sequence length="460" mass="51064">MRALIVGGGKLGMRLARALVEESVEITVLDNDPRVIQKVNNELDVLTVLGNALDFNILRELDIHNYDLIIGTVTSDESNVLITSIAKKLGCKSAIARIRNPEYHSQIRLIKEELDIDYVINPERAAAMAIEKYLLKQYSLMSDEFAGGKVKLVEFNVGQEKEFVNKKLMDLDNFDNLLIAAISRRGYTFIPDGNTQLKENDVILVIGARKNIDAFDRDHSKVTAVKPTKSVMILGGGKLGDYLCSLLLEDNIDVLVIEKDHDKAVSLKERHPDAVVIHGDGTDFNVLEEEVIKSYDAFIGATGIDETNILMALSMKEEGITKSVAKISRVNFINVLDRLNLDATFNPSFITASLILKLIRGKDALAISLMYDGNMEVAEIQLDDDLEVLDTSLADLSLPKGILIAVIVRGQDVIIPNGRSCLRKGDRIIVFCKHENVHAMKEYFYNSESGGLFNELWSGV</sequence>
<dbReference type="NCBIfam" id="NF007039">
    <property type="entry name" value="PRK09496.3-2"/>
    <property type="match status" value="1"/>
</dbReference>
<feature type="domain" description="RCK N-terminal" evidence="7">
    <location>
        <begin position="228"/>
        <end position="349"/>
    </location>
</feature>
<dbReference type="SUPFAM" id="SSF116726">
    <property type="entry name" value="TrkA C-terminal domain-like"/>
    <property type="match status" value="2"/>
</dbReference>
<name>A0ABV1J763_9FIRM</name>
<feature type="domain" description="RCK C-terminal" evidence="8">
    <location>
        <begin position="140"/>
        <end position="221"/>
    </location>
</feature>
<evidence type="ECO:0000256" key="2">
    <source>
        <dbReference type="ARBA" id="ARBA00022448"/>
    </source>
</evidence>
<keyword evidence="6" id="KW-0406">Ion transport</keyword>
<evidence type="ECO:0000256" key="3">
    <source>
        <dbReference type="ARBA" id="ARBA00022538"/>
    </source>
</evidence>
<accession>A0ABV1J763</accession>
<dbReference type="PROSITE" id="PS51201">
    <property type="entry name" value="RCK_N"/>
    <property type="match status" value="2"/>
</dbReference>
<dbReference type="Pfam" id="PF02254">
    <property type="entry name" value="TrkA_N"/>
    <property type="match status" value="2"/>
</dbReference>
<dbReference type="PANTHER" id="PTHR43833:SF5">
    <property type="entry name" value="TRK SYSTEM POTASSIUM UPTAKE PROTEIN TRKA"/>
    <property type="match status" value="1"/>
</dbReference>
<evidence type="ECO:0000259" key="8">
    <source>
        <dbReference type="PROSITE" id="PS51202"/>
    </source>
</evidence>
<evidence type="ECO:0000256" key="1">
    <source>
        <dbReference type="ARBA" id="ARBA00017378"/>
    </source>
</evidence>
<comment type="caution">
    <text evidence="9">The sequence shown here is derived from an EMBL/GenBank/DDBJ whole genome shotgun (WGS) entry which is preliminary data.</text>
</comment>
<dbReference type="EMBL" id="JBBNPS010000013">
    <property type="protein sequence ID" value="MEQ3353770.1"/>
    <property type="molecule type" value="Genomic_DNA"/>
</dbReference>
<dbReference type="RefSeq" id="WP_349054016.1">
    <property type="nucleotide sequence ID" value="NZ_JBBNPS010000013.1"/>
</dbReference>
<keyword evidence="2" id="KW-0813">Transport</keyword>
<dbReference type="Proteomes" id="UP001481872">
    <property type="component" value="Unassembled WGS sequence"/>
</dbReference>
<dbReference type="InterPro" id="IPR036721">
    <property type="entry name" value="RCK_C_sf"/>
</dbReference>
<dbReference type="PANTHER" id="PTHR43833">
    <property type="entry name" value="POTASSIUM CHANNEL PROTEIN 2-RELATED-RELATED"/>
    <property type="match status" value="1"/>
</dbReference>